<evidence type="ECO:0000313" key="2">
    <source>
        <dbReference type="Proteomes" id="UP000215214"/>
    </source>
</evidence>
<dbReference type="AlphaFoldDB" id="A0A238UEZ2"/>
<evidence type="ECO:0000313" key="1">
    <source>
        <dbReference type="EMBL" id="SNR17749.1"/>
    </source>
</evidence>
<name>A0A238UEZ2_9FLAO</name>
<gene>
    <name evidence="1" type="ORF">TJEJU_4132</name>
</gene>
<keyword evidence="2" id="KW-1185">Reference proteome</keyword>
<dbReference type="KEGG" id="tje:TJEJU_4132"/>
<dbReference type="EMBL" id="LT899436">
    <property type="protein sequence ID" value="SNR17749.1"/>
    <property type="molecule type" value="Genomic_DNA"/>
</dbReference>
<reference evidence="1 2" key="1">
    <citation type="submission" date="2017-07" db="EMBL/GenBank/DDBJ databases">
        <authorList>
            <person name="Sun Z.S."/>
            <person name="Albrecht U."/>
            <person name="Echele G."/>
            <person name="Lee C.C."/>
        </authorList>
    </citation>
    <scope>NUCLEOTIDE SEQUENCE [LARGE SCALE GENOMIC DNA]</scope>
    <source>
        <strain evidence="2">type strain: KCTC 22618</strain>
    </source>
</reference>
<sequence>MLNSFQHLIIMSIKKLNIYQILDYLEKRKALYLGNHYSFNSLDAFINGYSCTADDSHWYSEEFNDFSFFNVWLLGHLPKHFGETGGWYWQIHNRNLNDDENAFKEFFFFLNLFKTSKKFTDEITDFFYSIENKTTATAHKIDTVEKVTFENSRSTWIFSYSNNELVDENWFVTEVNFLKWVQQVNNTVITKEDF</sequence>
<accession>A0A238UEZ2</accession>
<organism evidence="1 2">
    <name type="scientific">Tenacibaculum jejuense</name>
    <dbReference type="NCBI Taxonomy" id="584609"/>
    <lineage>
        <taxon>Bacteria</taxon>
        <taxon>Pseudomonadati</taxon>
        <taxon>Bacteroidota</taxon>
        <taxon>Flavobacteriia</taxon>
        <taxon>Flavobacteriales</taxon>
        <taxon>Flavobacteriaceae</taxon>
        <taxon>Tenacibaculum</taxon>
    </lineage>
</organism>
<dbReference type="Proteomes" id="UP000215214">
    <property type="component" value="Chromosome TJEJU"/>
</dbReference>
<proteinExistence type="predicted"/>
<protein>
    <submittedName>
        <fullName evidence="1">Uncharacterized protein</fullName>
    </submittedName>
</protein>